<dbReference type="PRINTS" id="PR00039">
    <property type="entry name" value="HTHLYSR"/>
</dbReference>
<evidence type="ECO:0000256" key="3">
    <source>
        <dbReference type="ARBA" id="ARBA00023125"/>
    </source>
</evidence>
<dbReference type="InterPro" id="IPR036388">
    <property type="entry name" value="WH-like_DNA-bd_sf"/>
</dbReference>
<dbReference type="KEGG" id="awo:Awo_c11830"/>
<dbReference type="GO" id="GO:0003677">
    <property type="term" value="F:DNA binding"/>
    <property type="evidence" value="ECO:0007669"/>
    <property type="project" value="UniProtKB-KW"/>
</dbReference>
<dbReference type="PROSITE" id="PS50931">
    <property type="entry name" value="HTH_LYSR"/>
    <property type="match status" value="1"/>
</dbReference>
<dbReference type="InterPro" id="IPR000847">
    <property type="entry name" value="LysR_HTH_N"/>
</dbReference>
<feature type="domain" description="HTH lysR-type" evidence="5">
    <location>
        <begin position="1"/>
        <end position="58"/>
    </location>
</feature>
<dbReference type="CDD" id="cd05466">
    <property type="entry name" value="PBP2_LTTR_substrate"/>
    <property type="match status" value="1"/>
</dbReference>
<dbReference type="Pfam" id="PF03466">
    <property type="entry name" value="LysR_substrate"/>
    <property type="match status" value="1"/>
</dbReference>
<dbReference type="RefSeq" id="WP_014355570.1">
    <property type="nucleotide sequence ID" value="NC_016894.1"/>
</dbReference>
<comment type="similarity">
    <text evidence="1">Belongs to the LysR transcriptional regulatory family.</text>
</comment>
<proteinExistence type="inferred from homology"/>
<keyword evidence="2" id="KW-0805">Transcription regulation</keyword>
<reference evidence="7" key="1">
    <citation type="submission" date="2011-07" db="EMBL/GenBank/DDBJ databases">
        <title>Complete genome sequence of Acetobacterium woodii.</title>
        <authorList>
            <person name="Poehlein A."/>
            <person name="Schmidt S."/>
            <person name="Kaster A.-K."/>
            <person name="Goenrich M."/>
            <person name="Vollmers J."/>
            <person name="Thuermer A."/>
            <person name="Gottschalk G."/>
            <person name="Thauer R.K."/>
            <person name="Daniel R."/>
            <person name="Mueller V."/>
        </authorList>
    </citation>
    <scope>NUCLEOTIDE SEQUENCE [LARGE SCALE GENOMIC DNA]</scope>
    <source>
        <strain evidence="7">ATCC 29683 / DSM 1030 / JCM 2381 / KCTC 1655 / WB1</strain>
    </source>
</reference>
<dbReference type="eggNOG" id="COG0583">
    <property type="taxonomic scope" value="Bacteria"/>
</dbReference>
<dbReference type="HOGENOM" id="CLU_039613_6_2_9"/>
<keyword evidence="7" id="KW-1185">Reference proteome</keyword>
<sequence>MHVKQIECFVHLAETLNFSRTAEFLFITQPTVTHQINTLEDELGLKLFVRTKRKVELTPAGISFYNDMKEVLTKTNIAIAKAKQFAYTFESNISIGYEGNVEVKLLPAILRTFKDKFSHVHIYLKIADYKEKRNLFTNHNFDLIFAVKESIDDHPDALYAELFTGHFVCVSLKDHPLASKSIIKIDDLKDYSLILLDPMKCPAEMARIQKDIQLKCPTSPVYFVDHPLISYTMIKGHLGIAVMPDFVCPEDSELAIIPMEIDASISYGIAWHKNNPRSEIKGFVSITKEIYKQKTLIKNIL</sequence>
<organism evidence="6 7">
    <name type="scientific">Acetobacterium woodii (strain ATCC 29683 / DSM 1030 / JCM 2381 / KCTC 1655 / WB1)</name>
    <dbReference type="NCBI Taxonomy" id="931626"/>
    <lineage>
        <taxon>Bacteria</taxon>
        <taxon>Bacillati</taxon>
        <taxon>Bacillota</taxon>
        <taxon>Clostridia</taxon>
        <taxon>Eubacteriales</taxon>
        <taxon>Eubacteriaceae</taxon>
        <taxon>Acetobacterium</taxon>
    </lineage>
</organism>
<gene>
    <name evidence="6" type="ordered locus">Awo_c11830</name>
</gene>
<dbReference type="FunFam" id="1.10.10.10:FF:000001">
    <property type="entry name" value="LysR family transcriptional regulator"/>
    <property type="match status" value="1"/>
</dbReference>
<dbReference type="Gene3D" id="3.40.190.10">
    <property type="entry name" value="Periplasmic binding protein-like II"/>
    <property type="match status" value="2"/>
</dbReference>
<dbReference type="SUPFAM" id="SSF46785">
    <property type="entry name" value="Winged helix' DNA-binding domain"/>
    <property type="match status" value="1"/>
</dbReference>
<evidence type="ECO:0000256" key="4">
    <source>
        <dbReference type="ARBA" id="ARBA00023163"/>
    </source>
</evidence>
<dbReference type="Proteomes" id="UP000007177">
    <property type="component" value="Chromosome"/>
</dbReference>
<evidence type="ECO:0000313" key="7">
    <source>
        <dbReference type="Proteomes" id="UP000007177"/>
    </source>
</evidence>
<dbReference type="GO" id="GO:0032993">
    <property type="term" value="C:protein-DNA complex"/>
    <property type="evidence" value="ECO:0007669"/>
    <property type="project" value="TreeGrafter"/>
</dbReference>
<dbReference type="Pfam" id="PF00126">
    <property type="entry name" value="HTH_1"/>
    <property type="match status" value="1"/>
</dbReference>
<dbReference type="Gene3D" id="1.10.10.10">
    <property type="entry name" value="Winged helix-like DNA-binding domain superfamily/Winged helix DNA-binding domain"/>
    <property type="match status" value="1"/>
</dbReference>
<reference evidence="6 7" key="2">
    <citation type="journal article" date="2012" name="PLoS ONE">
        <title>An ancient pathway combining carbon dioxide fixation with the generation and utilization of a sodium ion gradient for ATP synthesis.</title>
        <authorList>
            <person name="Poehlein A."/>
            <person name="Schmidt S."/>
            <person name="Kaster A.K."/>
            <person name="Goenrich M."/>
            <person name="Vollmers J."/>
            <person name="Thurmer A."/>
            <person name="Bertsch J."/>
            <person name="Schuchmann K."/>
            <person name="Voigt B."/>
            <person name="Hecker M."/>
            <person name="Daniel R."/>
            <person name="Thauer R.K."/>
            <person name="Gottschalk G."/>
            <person name="Muller V."/>
        </authorList>
    </citation>
    <scope>NUCLEOTIDE SEQUENCE [LARGE SCALE GENOMIC DNA]</scope>
    <source>
        <strain evidence="7">ATCC 29683 / DSM 1030 / JCM 2381 / KCTC 1655 / WB1</strain>
    </source>
</reference>
<keyword evidence="3" id="KW-0238">DNA-binding</keyword>
<evidence type="ECO:0000256" key="1">
    <source>
        <dbReference type="ARBA" id="ARBA00009437"/>
    </source>
</evidence>
<dbReference type="AlphaFoldDB" id="H6LDJ5"/>
<keyword evidence="4" id="KW-0804">Transcription</keyword>
<dbReference type="EMBL" id="CP002987">
    <property type="protein sequence ID" value="AFA47967.1"/>
    <property type="molecule type" value="Genomic_DNA"/>
</dbReference>
<dbReference type="SUPFAM" id="SSF53850">
    <property type="entry name" value="Periplasmic binding protein-like II"/>
    <property type="match status" value="1"/>
</dbReference>
<dbReference type="InterPro" id="IPR036390">
    <property type="entry name" value="WH_DNA-bd_sf"/>
</dbReference>
<dbReference type="STRING" id="931626.Awo_c11830"/>
<name>H6LDJ5_ACEWD</name>
<dbReference type="PANTHER" id="PTHR30346">
    <property type="entry name" value="TRANSCRIPTIONAL DUAL REGULATOR HCAR-RELATED"/>
    <property type="match status" value="1"/>
</dbReference>
<dbReference type="OrthoDB" id="119203at2"/>
<dbReference type="GO" id="GO:0003700">
    <property type="term" value="F:DNA-binding transcription factor activity"/>
    <property type="evidence" value="ECO:0007669"/>
    <property type="project" value="InterPro"/>
</dbReference>
<evidence type="ECO:0000256" key="2">
    <source>
        <dbReference type="ARBA" id="ARBA00023015"/>
    </source>
</evidence>
<evidence type="ECO:0000259" key="5">
    <source>
        <dbReference type="PROSITE" id="PS50931"/>
    </source>
</evidence>
<accession>H6LDJ5</accession>
<dbReference type="InterPro" id="IPR005119">
    <property type="entry name" value="LysR_subst-bd"/>
</dbReference>
<evidence type="ECO:0000313" key="6">
    <source>
        <dbReference type="EMBL" id="AFA47967.1"/>
    </source>
</evidence>
<protein>
    <submittedName>
        <fullName evidence="6">Transcriptional regulator LysR family</fullName>
    </submittedName>
</protein>
<dbReference type="PANTHER" id="PTHR30346:SF0">
    <property type="entry name" value="HCA OPERON TRANSCRIPTIONAL ACTIVATOR HCAR"/>
    <property type="match status" value="1"/>
</dbReference>